<evidence type="ECO:0000313" key="1">
    <source>
        <dbReference type="EMBL" id="KAJ3499705.1"/>
    </source>
</evidence>
<proteinExistence type="predicted"/>
<organism evidence="1 2">
    <name type="scientific">Lecanicillium saksenae</name>
    <dbReference type="NCBI Taxonomy" id="468837"/>
    <lineage>
        <taxon>Eukaryota</taxon>
        <taxon>Fungi</taxon>
        <taxon>Dikarya</taxon>
        <taxon>Ascomycota</taxon>
        <taxon>Pezizomycotina</taxon>
        <taxon>Sordariomycetes</taxon>
        <taxon>Hypocreomycetidae</taxon>
        <taxon>Hypocreales</taxon>
        <taxon>Cordycipitaceae</taxon>
        <taxon>Lecanicillium</taxon>
    </lineage>
</organism>
<accession>A0ACC1R7J6</accession>
<keyword evidence="2" id="KW-1185">Reference proteome</keyword>
<sequence length="415" mass="45868">MLRKLKNGWRRETDVGVESGVKGNSSVEAAALKTVKCPENLDIAFPDGVKTLHDSPDAAVDICFIHGLTGNRDSTWTAKGQDTPWPTLLLETIPSARLLTYGYNAYFTKKAHISPSTNRLLDHATNFLLDLTNDRAASKRVARPLMIVAHSMGGLVCKQALLLSLNHPNIYFHDVIDSLKGIVFMGTPHRGSWMANWGITPASALSIFRPTNTSLLDVLGTENLFLEAIHDQFLSLLQRQMEHGMAIEITCFFEELPSFRSLTIVPKVSAILEGYGHYSIHANHAEMVKFATAEDTGFKRVSGELLRWASSITAPTPRARQRRRRTFQSAFRLQNIKAGKGSTQVLEADRLNAEGITAGDHSFQILSPDARKIMTTLQLASIPGAEEELLREEVKEGSETDEMIMVPASSSMARK</sequence>
<name>A0ACC1R7J6_9HYPO</name>
<comment type="caution">
    <text evidence="1">The sequence shown here is derived from an EMBL/GenBank/DDBJ whole genome shotgun (WGS) entry which is preliminary data.</text>
</comment>
<gene>
    <name evidence="1" type="ORF">NLG97_g100</name>
</gene>
<reference evidence="1" key="1">
    <citation type="submission" date="2022-07" db="EMBL/GenBank/DDBJ databases">
        <title>Genome Sequence of Lecanicillium saksenae.</title>
        <authorList>
            <person name="Buettner E."/>
        </authorList>
    </citation>
    <scope>NUCLEOTIDE SEQUENCE</scope>
    <source>
        <strain evidence="1">VT-O1</strain>
    </source>
</reference>
<dbReference type="Proteomes" id="UP001148737">
    <property type="component" value="Unassembled WGS sequence"/>
</dbReference>
<evidence type="ECO:0000313" key="2">
    <source>
        <dbReference type="Proteomes" id="UP001148737"/>
    </source>
</evidence>
<protein>
    <submittedName>
        <fullName evidence="1">Uncharacterized protein</fullName>
    </submittedName>
</protein>
<dbReference type="EMBL" id="JANAKD010000003">
    <property type="protein sequence ID" value="KAJ3499705.1"/>
    <property type="molecule type" value="Genomic_DNA"/>
</dbReference>